<dbReference type="Pfam" id="PF00498">
    <property type="entry name" value="FHA"/>
    <property type="match status" value="1"/>
</dbReference>
<dbReference type="Gene3D" id="2.60.200.20">
    <property type="match status" value="1"/>
</dbReference>
<dbReference type="SMART" id="SM00240">
    <property type="entry name" value="FHA"/>
    <property type="match status" value="1"/>
</dbReference>
<dbReference type="AlphaFoldDB" id="A0A9P0YZ21"/>
<dbReference type="InterPro" id="IPR000253">
    <property type="entry name" value="FHA_dom"/>
</dbReference>
<feature type="region of interest" description="Disordered" evidence="2">
    <location>
        <begin position="224"/>
        <end position="299"/>
    </location>
</feature>
<proteinExistence type="predicted"/>
<gene>
    <name evidence="4" type="ORF">CEURO_LOCUS7568</name>
</gene>
<evidence type="ECO:0000259" key="3">
    <source>
        <dbReference type="PROSITE" id="PS50006"/>
    </source>
</evidence>
<keyword evidence="5" id="KW-1185">Reference proteome</keyword>
<feature type="compositionally biased region" description="Basic residues" evidence="2">
    <location>
        <begin position="170"/>
        <end position="182"/>
    </location>
</feature>
<evidence type="ECO:0000256" key="1">
    <source>
        <dbReference type="SAM" id="Coils"/>
    </source>
</evidence>
<feature type="region of interest" description="Disordered" evidence="2">
    <location>
        <begin position="334"/>
        <end position="367"/>
    </location>
</feature>
<dbReference type="PANTHER" id="PTHR23308">
    <property type="entry name" value="NUCLEAR INHIBITOR OF PROTEIN PHOSPHATASE-1"/>
    <property type="match status" value="1"/>
</dbReference>
<protein>
    <recommendedName>
        <fullName evidence="3">FHA domain-containing protein</fullName>
    </recommendedName>
</protein>
<feature type="coiled-coil region" evidence="1">
    <location>
        <begin position="463"/>
        <end position="490"/>
    </location>
</feature>
<dbReference type="Proteomes" id="UP001152484">
    <property type="component" value="Unassembled WGS sequence"/>
</dbReference>
<feature type="region of interest" description="Disordered" evidence="2">
    <location>
        <begin position="405"/>
        <end position="438"/>
    </location>
</feature>
<organism evidence="4 5">
    <name type="scientific">Cuscuta europaea</name>
    <name type="common">European dodder</name>
    <dbReference type="NCBI Taxonomy" id="41803"/>
    <lineage>
        <taxon>Eukaryota</taxon>
        <taxon>Viridiplantae</taxon>
        <taxon>Streptophyta</taxon>
        <taxon>Embryophyta</taxon>
        <taxon>Tracheophyta</taxon>
        <taxon>Spermatophyta</taxon>
        <taxon>Magnoliopsida</taxon>
        <taxon>eudicotyledons</taxon>
        <taxon>Gunneridae</taxon>
        <taxon>Pentapetalae</taxon>
        <taxon>asterids</taxon>
        <taxon>lamiids</taxon>
        <taxon>Solanales</taxon>
        <taxon>Convolvulaceae</taxon>
        <taxon>Cuscuteae</taxon>
        <taxon>Cuscuta</taxon>
        <taxon>Cuscuta subgen. Cuscuta</taxon>
    </lineage>
</organism>
<sequence>MEAQGELPAPTLKLTMEKGPLAGQCVEFKPGFTVRLGRVRRPGRGPFNNLVIKDADSGIEDPGISSRHLTVEYNSSDGKWIICDLGSLNGTFLNGDKLDPSCPTALSDSDVIKIGDLTTMKVQIHCLHSASTKEKVNPRGKAATDTAQKDNRIVAENPELGLADAELGKTNRRLPPRPRGRTQKGSNVISDKVELQAEGTGFDKGKTSHVEIAIVEKTESLRMIEKDEDGGQPRTRNGRGRGGQAKLGRAAARSTKQSILHAESVTSVHLEEDGNAANSSSLKDRDELQAEGTELENAGSLRKRNSVKVEDFSDGASQVDLAIVEKTENLSVMGTDEYGGQGRTRNARGRARPAVTRRANTRSTKKSNLQAANVTSVHLEEDGNAKMDGDEVVEQTLCQEEDTHAMEEDHEGEEQFKSREKEAHHVPGEKKGKPDTEKTLDLETMTMGEWLAYLEVEIPKQIIEASEEMISEMRNKAEKFQEIMMNQKNAKDRRT</sequence>
<name>A0A9P0YZ21_CUSEU</name>
<dbReference type="PROSITE" id="PS50006">
    <property type="entry name" value="FHA_DOMAIN"/>
    <property type="match status" value="1"/>
</dbReference>
<reference evidence="4" key="1">
    <citation type="submission" date="2022-07" db="EMBL/GenBank/DDBJ databases">
        <authorList>
            <person name="Macas J."/>
            <person name="Novak P."/>
            <person name="Neumann P."/>
        </authorList>
    </citation>
    <scope>NUCLEOTIDE SEQUENCE</scope>
</reference>
<feature type="region of interest" description="Disordered" evidence="2">
    <location>
        <begin position="133"/>
        <end position="191"/>
    </location>
</feature>
<dbReference type="InterPro" id="IPR050923">
    <property type="entry name" value="Cell_Proc_Reg/RNA_Proc"/>
</dbReference>
<comment type="caution">
    <text evidence="4">The sequence shown here is derived from an EMBL/GenBank/DDBJ whole genome shotgun (WGS) entry which is preliminary data.</text>
</comment>
<evidence type="ECO:0000313" key="5">
    <source>
        <dbReference type="Proteomes" id="UP001152484"/>
    </source>
</evidence>
<feature type="domain" description="FHA" evidence="3">
    <location>
        <begin position="34"/>
        <end position="98"/>
    </location>
</feature>
<accession>A0A9P0YZ21</accession>
<dbReference type="OrthoDB" id="687730at2759"/>
<dbReference type="EMBL" id="CAMAPE010000013">
    <property type="protein sequence ID" value="CAH9080597.1"/>
    <property type="molecule type" value="Genomic_DNA"/>
</dbReference>
<keyword evidence="1" id="KW-0175">Coiled coil</keyword>
<evidence type="ECO:0000313" key="4">
    <source>
        <dbReference type="EMBL" id="CAH9080597.1"/>
    </source>
</evidence>
<evidence type="ECO:0000256" key="2">
    <source>
        <dbReference type="SAM" id="MobiDB-lite"/>
    </source>
</evidence>
<dbReference type="InterPro" id="IPR008984">
    <property type="entry name" value="SMAD_FHA_dom_sf"/>
</dbReference>
<dbReference type="SUPFAM" id="SSF49879">
    <property type="entry name" value="SMAD/FHA domain"/>
    <property type="match status" value="1"/>
</dbReference>